<name>A0A7T6XMP6_PENDI</name>
<dbReference type="KEGG" id="pdp:PDIP_59040"/>
<dbReference type="Proteomes" id="UP000595662">
    <property type="component" value="Chromosome 3"/>
</dbReference>
<keyword evidence="4" id="KW-0926">Vacuole</keyword>
<feature type="region of interest" description="Disordered" evidence="9">
    <location>
        <begin position="322"/>
        <end position="343"/>
    </location>
</feature>
<keyword evidence="7 10" id="KW-0472">Membrane</keyword>
<feature type="transmembrane region" description="Helical" evidence="10">
    <location>
        <begin position="140"/>
        <end position="160"/>
    </location>
</feature>
<evidence type="ECO:0000256" key="9">
    <source>
        <dbReference type="SAM" id="MobiDB-lite"/>
    </source>
</evidence>
<dbReference type="VEuPathDB" id="FungiDB:PDIP_59040"/>
<dbReference type="PANTHER" id="PTHR21576">
    <property type="entry name" value="UNCHARACTERIZED NODULIN-LIKE PROTEIN"/>
    <property type="match status" value="1"/>
</dbReference>
<feature type="transmembrane region" description="Helical" evidence="10">
    <location>
        <begin position="468"/>
        <end position="485"/>
    </location>
</feature>
<organism evidence="11 12">
    <name type="scientific">Penicillium digitatum</name>
    <name type="common">Green mold</name>
    <dbReference type="NCBI Taxonomy" id="36651"/>
    <lineage>
        <taxon>Eukaryota</taxon>
        <taxon>Fungi</taxon>
        <taxon>Dikarya</taxon>
        <taxon>Ascomycota</taxon>
        <taxon>Pezizomycotina</taxon>
        <taxon>Eurotiomycetes</taxon>
        <taxon>Eurotiomycetidae</taxon>
        <taxon>Eurotiales</taxon>
        <taxon>Aspergillaceae</taxon>
        <taxon>Penicillium</taxon>
    </lineage>
</organism>
<evidence type="ECO:0000256" key="2">
    <source>
        <dbReference type="ARBA" id="ARBA00008335"/>
    </source>
</evidence>
<evidence type="ECO:0000256" key="10">
    <source>
        <dbReference type="SAM" id="Phobius"/>
    </source>
</evidence>
<dbReference type="GO" id="GO:0000329">
    <property type="term" value="C:fungal-type vacuole membrane"/>
    <property type="evidence" value="ECO:0007669"/>
    <property type="project" value="TreeGrafter"/>
</dbReference>
<feature type="compositionally biased region" description="Basic and acidic residues" evidence="9">
    <location>
        <begin position="333"/>
        <end position="343"/>
    </location>
</feature>
<feature type="transmembrane region" description="Helical" evidence="10">
    <location>
        <begin position="505"/>
        <end position="525"/>
    </location>
</feature>
<dbReference type="InterPro" id="IPR011701">
    <property type="entry name" value="MFS"/>
</dbReference>
<feature type="compositionally biased region" description="Basic and acidic residues" evidence="9">
    <location>
        <begin position="19"/>
        <end position="33"/>
    </location>
</feature>
<comment type="subcellular location">
    <subcellularLocation>
        <location evidence="1">Vacuole membrane</location>
        <topology evidence="1">Multi-pass membrane protein</topology>
    </subcellularLocation>
</comment>
<protein>
    <recommendedName>
        <fullName evidence="8">Probable transporter MCH1</fullName>
    </recommendedName>
</protein>
<dbReference type="EMBL" id="CP060776">
    <property type="protein sequence ID" value="QQK44085.1"/>
    <property type="molecule type" value="Genomic_DNA"/>
</dbReference>
<keyword evidence="3" id="KW-0813">Transport</keyword>
<proteinExistence type="inferred from homology"/>
<accession>A0A7T6XMP6</accession>
<dbReference type="OMA" id="PTMWWLA"/>
<dbReference type="SUPFAM" id="SSF103473">
    <property type="entry name" value="MFS general substrate transporter"/>
    <property type="match status" value="1"/>
</dbReference>
<evidence type="ECO:0000256" key="1">
    <source>
        <dbReference type="ARBA" id="ARBA00004128"/>
    </source>
</evidence>
<feature type="transmembrane region" description="Helical" evidence="10">
    <location>
        <begin position="71"/>
        <end position="93"/>
    </location>
</feature>
<evidence type="ECO:0000313" key="12">
    <source>
        <dbReference type="Proteomes" id="UP000595662"/>
    </source>
</evidence>
<reference evidence="11 12" key="1">
    <citation type="submission" date="2020-08" db="EMBL/GenBank/DDBJ databases">
        <title>The completed genome sequence of the pathogenic ascomycete fungus Penicillium digitatum.</title>
        <authorList>
            <person name="Wang M."/>
        </authorList>
    </citation>
    <scope>NUCLEOTIDE SEQUENCE [LARGE SCALE GENOMIC DNA]</scope>
    <source>
        <strain evidence="11 12">PdW03</strain>
    </source>
</reference>
<feature type="transmembrane region" description="Helical" evidence="10">
    <location>
        <begin position="250"/>
        <end position="272"/>
    </location>
</feature>
<evidence type="ECO:0000256" key="6">
    <source>
        <dbReference type="ARBA" id="ARBA00022989"/>
    </source>
</evidence>
<dbReference type="AlphaFoldDB" id="A0A7T6XMP6"/>
<feature type="transmembrane region" description="Helical" evidence="10">
    <location>
        <begin position="577"/>
        <end position="599"/>
    </location>
</feature>
<evidence type="ECO:0000256" key="7">
    <source>
        <dbReference type="ARBA" id="ARBA00023136"/>
    </source>
</evidence>
<dbReference type="Pfam" id="PF07690">
    <property type="entry name" value="MFS_1"/>
    <property type="match status" value="1"/>
</dbReference>
<evidence type="ECO:0000256" key="3">
    <source>
        <dbReference type="ARBA" id="ARBA00022448"/>
    </source>
</evidence>
<evidence type="ECO:0000313" key="11">
    <source>
        <dbReference type="EMBL" id="QQK44085.1"/>
    </source>
</evidence>
<dbReference type="Gene3D" id="1.20.1250.20">
    <property type="entry name" value="MFS general substrate transporter like domains"/>
    <property type="match status" value="1"/>
</dbReference>
<feature type="transmembrane region" description="Helical" evidence="10">
    <location>
        <begin position="175"/>
        <end position="199"/>
    </location>
</feature>
<feature type="region of interest" description="Disordered" evidence="9">
    <location>
        <begin position="19"/>
        <end position="48"/>
    </location>
</feature>
<sequence>MTIDKRDFDANRSLLQHIDAEQDTTDRSAEPSRRHPWNPGNHELGRSDDGLLSDVVEEIVERDRRKMQKEVIRVLSFGWGVVTCLGAGSITAFSLYGHLLLTRLHYSQLQVNAVSIAAEIAMYLPVPLFGYLCDRYSPSALAIFSGLIFGIGYLLAAFTYKSGPPGEAGGSGWPFWVMIVAFVAIGMATSCMYLAAVATCAKNFGRGKHKGIMLAVPIAAFGLSGMWQSQLGTYLFYERLEDGSHGDLDVFQYFVFLALLLLGIGIIGTFALRIVEDDDKYIDETVEELERSGLLEESDFFQPRNDIRQAVEYGTFADAFDEEQSTLSDEEREQQRLEKEREEEERRKKNWLLNYETRVFLQDNTMWWLAAGFFLVTGPGESYINNLGTIIPTLTPQSYPTGASPPAGSPSTHVTTIALTSTIARLLTGSLSDFFAPQATHLFPPIPEGADHRHPTPPSSSRPTLSRMIFLIPSAILLSLGYLILASPLPLAHPAVFNLTTALIGFGYGSAFSLAPIIISVVWGVENFATNWGIVAMMPAAGAALWGIVYSAAYQNAMDRGDGDGLSDGQCYGWRCYGFWAVGCTISVWVAVLAWLAAWRGWKRRGVVI</sequence>
<gene>
    <name evidence="11" type="ORF">Pdw03_7986</name>
</gene>
<keyword evidence="6 10" id="KW-1133">Transmembrane helix</keyword>
<dbReference type="RefSeq" id="XP_014533130.1">
    <property type="nucleotide sequence ID" value="XM_014677644.1"/>
</dbReference>
<dbReference type="PANTHER" id="PTHR21576:SF45">
    <property type="entry name" value="TRANSPORTER MCH1-RELATED"/>
    <property type="match status" value="1"/>
</dbReference>
<feature type="transmembrane region" description="Helical" evidence="10">
    <location>
        <begin position="532"/>
        <end position="557"/>
    </location>
</feature>
<dbReference type="GeneID" id="26234220"/>
<dbReference type="CDD" id="cd17354">
    <property type="entry name" value="MFS_Mch1p_like"/>
    <property type="match status" value="1"/>
</dbReference>
<dbReference type="GO" id="GO:0022857">
    <property type="term" value="F:transmembrane transporter activity"/>
    <property type="evidence" value="ECO:0007669"/>
    <property type="project" value="InterPro"/>
</dbReference>
<feature type="transmembrane region" description="Helical" evidence="10">
    <location>
        <begin position="113"/>
        <end position="133"/>
    </location>
</feature>
<dbReference type="InterPro" id="IPR036259">
    <property type="entry name" value="MFS_trans_sf"/>
</dbReference>
<evidence type="ECO:0000256" key="5">
    <source>
        <dbReference type="ARBA" id="ARBA00022692"/>
    </source>
</evidence>
<feature type="compositionally biased region" description="Acidic residues" evidence="9">
    <location>
        <begin position="322"/>
        <end position="332"/>
    </location>
</feature>
<feature type="transmembrane region" description="Helical" evidence="10">
    <location>
        <begin position="211"/>
        <end position="230"/>
    </location>
</feature>
<evidence type="ECO:0000256" key="8">
    <source>
        <dbReference type="ARBA" id="ARBA00039330"/>
    </source>
</evidence>
<comment type="similarity">
    <text evidence="2">Belongs to the major facilitator superfamily.</text>
</comment>
<keyword evidence="5 10" id="KW-0812">Transmembrane</keyword>
<evidence type="ECO:0000256" key="4">
    <source>
        <dbReference type="ARBA" id="ARBA00022554"/>
    </source>
</evidence>